<dbReference type="Pfam" id="PF01370">
    <property type="entry name" value="Epimerase"/>
    <property type="match status" value="1"/>
</dbReference>
<comment type="pathway">
    <text evidence="1">Bacterial outer membrane biogenesis; LPS O-antigen biosynthesis.</text>
</comment>
<gene>
    <name evidence="4" type="ORF">GGR23_001119</name>
</gene>
<reference evidence="4 5" key="1">
    <citation type="submission" date="2020-08" db="EMBL/GenBank/DDBJ databases">
        <title>Genomic Encyclopedia of Type Strains, Phase IV (KMG-IV): sequencing the most valuable type-strain genomes for metagenomic binning, comparative biology and taxonomic classification.</title>
        <authorList>
            <person name="Goeker M."/>
        </authorList>
    </citation>
    <scope>NUCLEOTIDE SEQUENCE [LARGE SCALE GENOMIC DNA]</scope>
    <source>
        <strain evidence="4 5">DSM 29853</strain>
    </source>
</reference>
<dbReference type="InterPro" id="IPR036291">
    <property type="entry name" value="NAD(P)-bd_dom_sf"/>
</dbReference>
<dbReference type="RefSeq" id="WP_183365167.1">
    <property type="nucleotide sequence ID" value="NZ_JACIEZ010000002.1"/>
</dbReference>
<dbReference type="SUPFAM" id="SSF51735">
    <property type="entry name" value="NAD(P)-binding Rossmann-fold domains"/>
    <property type="match status" value="1"/>
</dbReference>
<feature type="domain" description="NAD-dependent epimerase/dehydratase" evidence="3">
    <location>
        <begin position="4"/>
        <end position="228"/>
    </location>
</feature>
<evidence type="ECO:0000259" key="3">
    <source>
        <dbReference type="Pfam" id="PF01370"/>
    </source>
</evidence>
<organism evidence="4 5">
    <name type="scientific">Gellertiella hungarica</name>
    <dbReference type="NCBI Taxonomy" id="1572859"/>
    <lineage>
        <taxon>Bacteria</taxon>
        <taxon>Pseudomonadati</taxon>
        <taxon>Pseudomonadota</taxon>
        <taxon>Alphaproteobacteria</taxon>
        <taxon>Hyphomicrobiales</taxon>
        <taxon>Rhizobiaceae</taxon>
        <taxon>Gellertiella</taxon>
    </lineage>
</organism>
<keyword evidence="4" id="KW-0560">Oxidoreductase</keyword>
<dbReference type="InterPro" id="IPR001509">
    <property type="entry name" value="Epimerase_deHydtase"/>
</dbReference>
<protein>
    <submittedName>
        <fullName evidence="4">dTDP-6-deoxy-L-talose 4-dehydrogenase (NAD+)</fullName>
        <ecNumber evidence="4">1.1.1.339</ecNumber>
    </submittedName>
</protein>
<dbReference type="EMBL" id="JACIEZ010000002">
    <property type="protein sequence ID" value="MBB4063942.1"/>
    <property type="molecule type" value="Genomic_DNA"/>
</dbReference>
<comment type="similarity">
    <text evidence="2">Belongs to the NAD(P)-dependent epimerase/dehydratase family.</text>
</comment>
<dbReference type="PANTHER" id="PTHR43000">
    <property type="entry name" value="DTDP-D-GLUCOSE 4,6-DEHYDRATASE-RELATED"/>
    <property type="match status" value="1"/>
</dbReference>
<accession>A0A7W6J3B0</accession>
<sequence>MKHILITGAGGFVGRQVLKALKGKGHRVTAVLRPGQQLPAGYEADAAVVTPDLFSEDEAWWRERLGGIDCVIHSAWYVEPGKYLDNPRNLDCVAGSIALAKAAVAAGAGHFIGIGTCMEYRLPGDRLAVDSPLEPATLYAAAKLALYHMLGHFLPGTATTFSWCRLFYLYGEGEYAARLVPYVRAQLEKGETVKLSAGTQLRDYLDVAEAGRQIATVVETGQTGAINICSGKAVTIRALVESIADEYGRRDLLEFGTAAIHPSDPAAVVGIPNLIRPGG</sequence>
<dbReference type="EC" id="1.1.1.339" evidence="4"/>
<evidence type="ECO:0000256" key="2">
    <source>
        <dbReference type="ARBA" id="ARBA00007637"/>
    </source>
</evidence>
<dbReference type="Proteomes" id="UP000528286">
    <property type="component" value="Unassembled WGS sequence"/>
</dbReference>
<proteinExistence type="inferred from homology"/>
<comment type="caution">
    <text evidence="4">The sequence shown here is derived from an EMBL/GenBank/DDBJ whole genome shotgun (WGS) entry which is preliminary data.</text>
</comment>
<keyword evidence="5" id="KW-1185">Reference proteome</keyword>
<dbReference type="AlphaFoldDB" id="A0A7W6J3B0"/>
<dbReference type="GO" id="GO:0016491">
    <property type="term" value="F:oxidoreductase activity"/>
    <property type="evidence" value="ECO:0007669"/>
    <property type="project" value="UniProtKB-KW"/>
</dbReference>
<name>A0A7W6J3B0_9HYPH</name>
<dbReference type="Gene3D" id="3.40.50.720">
    <property type="entry name" value="NAD(P)-binding Rossmann-like Domain"/>
    <property type="match status" value="1"/>
</dbReference>
<evidence type="ECO:0000256" key="1">
    <source>
        <dbReference type="ARBA" id="ARBA00005125"/>
    </source>
</evidence>
<evidence type="ECO:0000313" key="5">
    <source>
        <dbReference type="Proteomes" id="UP000528286"/>
    </source>
</evidence>
<evidence type="ECO:0000313" key="4">
    <source>
        <dbReference type="EMBL" id="MBB4063942.1"/>
    </source>
</evidence>